<dbReference type="InterPro" id="IPR020846">
    <property type="entry name" value="MFS_dom"/>
</dbReference>
<evidence type="ECO:0000256" key="4">
    <source>
        <dbReference type="ARBA" id="ARBA00023136"/>
    </source>
</evidence>
<dbReference type="InterPro" id="IPR005829">
    <property type="entry name" value="Sugar_transporter_CS"/>
</dbReference>
<name>A0ABX6HWE2_9BURK</name>
<feature type="transmembrane region" description="Helical" evidence="5">
    <location>
        <begin position="90"/>
        <end position="109"/>
    </location>
</feature>
<dbReference type="PROSITE" id="PS00216">
    <property type="entry name" value="SUGAR_TRANSPORT_1"/>
    <property type="match status" value="1"/>
</dbReference>
<dbReference type="PROSITE" id="PS50850">
    <property type="entry name" value="MFS"/>
    <property type="match status" value="1"/>
</dbReference>
<evidence type="ECO:0000256" key="2">
    <source>
        <dbReference type="ARBA" id="ARBA00022692"/>
    </source>
</evidence>
<keyword evidence="8" id="KW-1185">Reference proteome</keyword>
<feature type="transmembrane region" description="Helical" evidence="5">
    <location>
        <begin position="20"/>
        <end position="39"/>
    </location>
</feature>
<dbReference type="CDD" id="cd17365">
    <property type="entry name" value="MFS_PcaK_like"/>
    <property type="match status" value="1"/>
</dbReference>
<feature type="transmembrane region" description="Helical" evidence="5">
    <location>
        <begin position="257"/>
        <end position="276"/>
    </location>
</feature>
<feature type="transmembrane region" description="Helical" evidence="5">
    <location>
        <begin position="174"/>
        <end position="195"/>
    </location>
</feature>
<reference evidence="7 8" key="1">
    <citation type="journal article" date="2015" name="Genome Announc.">
        <title>Genome Sequences of Two Pandoraea pnomenusa Isolates Recovered 11 Months Apart from a Cystic Fibrosis Patient.</title>
        <authorList>
            <person name="Ee R."/>
            <person name="Ambrose M."/>
            <person name="Lazenby J."/>
            <person name="Williams P."/>
            <person name="Chan K.G."/>
            <person name="Roddam L."/>
        </authorList>
    </citation>
    <scope>NUCLEOTIDE SEQUENCE [LARGE SCALE GENOMIC DNA]</scope>
    <source>
        <strain evidence="7 8">6399</strain>
    </source>
</reference>
<dbReference type="Proteomes" id="UP000035080">
    <property type="component" value="Chromosome"/>
</dbReference>
<feature type="transmembrane region" description="Helical" evidence="5">
    <location>
        <begin position="413"/>
        <end position="436"/>
    </location>
</feature>
<organism evidence="7 8">
    <name type="scientific">Pandoraea fibrosis</name>
    <dbReference type="NCBI Taxonomy" id="1891094"/>
    <lineage>
        <taxon>Bacteria</taxon>
        <taxon>Pseudomonadati</taxon>
        <taxon>Pseudomonadota</taxon>
        <taxon>Betaproteobacteria</taxon>
        <taxon>Burkholderiales</taxon>
        <taxon>Burkholderiaceae</taxon>
        <taxon>Pandoraea</taxon>
    </lineage>
</organism>
<evidence type="ECO:0000313" key="7">
    <source>
        <dbReference type="EMBL" id="QHF15208.1"/>
    </source>
</evidence>
<dbReference type="RefSeq" id="WP_039372248.1">
    <property type="nucleotide sequence ID" value="NZ_CP047385.1"/>
</dbReference>
<dbReference type="SUPFAM" id="SSF103473">
    <property type="entry name" value="MFS general substrate transporter"/>
    <property type="match status" value="1"/>
</dbReference>
<dbReference type="EMBL" id="CP047385">
    <property type="protein sequence ID" value="QHF15208.1"/>
    <property type="molecule type" value="Genomic_DNA"/>
</dbReference>
<accession>A0ABX6HWE2</accession>
<keyword evidence="2 5" id="KW-0812">Transmembrane</keyword>
<feature type="domain" description="Major facilitator superfamily (MFS) profile" evidence="6">
    <location>
        <begin position="24"/>
        <end position="437"/>
    </location>
</feature>
<comment type="subcellular location">
    <subcellularLocation>
        <location evidence="1">Membrane</location>
        <topology evidence="1">Multi-pass membrane protein</topology>
    </subcellularLocation>
</comment>
<feature type="transmembrane region" description="Helical" evidence="5">
    <location>
        <begin position="147"/>
        <end position="168"/>
    </location>
</feature>
<feature type="transmembrane region" description="Helical" evidence="5">
    <location>
        <begin position="382"/>
        <end position="407"/>
    </location>
</feature>
<feature type="transmembrane region" description="Helical" evidence="5">
    <location>
        <begin position="288"/>
        <end position="311"/>
    </location>
</feature>
<feature type="transmembrane region" description="Helical" evidence="5">
    <location>
        <begin position="115"/>
        <end position="135"/>
    </location>
</feature>
<dbReference type="InterPro" id="IPR036259">
    <property type="entry name" value="MFS_trans_sf"/>
</dbReference>
<dbReference type="PANTHER" id="PTHR23508">
    <property type="entry name" value="CARBOXYLIC ACID TRANSPORTER PROTEIN HOMOLOG"/>
    <property type="match status" value="1"/>
</dbReference>
<keyword evidence="3 5" id="KW-1133">Transmembrane helix</keyword>
<sequence length="452" mass="47104">MPIPRIDLRALIDERPFGRYQIFVTALCALIVFLDGFDAQAIGYVAPAIVHALNIERSALSPVFSASLVGLTLGALVGGPVSDRIGRRPVLIAGMLIFGAMSLATALAQSVTSLLLLRLATGIGLGCVMPNAIALTSEFAPERVRSTAIMVMFCGFSLGAALGGLAAAGLIRDFGWPSVFIVGGVLPLLAALIAWRSLPESPRFLIVRAKDPARLRRVLRKLAPDLPADAQIDGGTDLHAASRTGVSALFADKRARITLLLWVIFFMSLMDLYFLSSWLPTVIHDAGIALDTAALITSMLQIGGTLGTLTLGRVFDRVSPFKALGVVYLCAAGCIVLVGLAGTSVNVLAATIFGAGFCVVGGQIGANALAARTYPTAIRGTGVGWALGIGRIGSIVGPIVGGVLLALHWDPQHLFMIAALPVFLASVAAFMISVGARYEAHRAARAAGEANS</sequence>
<evidence type="ECO:0000256" key="3">
    <source>
        <dbReference type="ARBA" id="ARBA00022989"/>
    </source>
</evidence>
<dbReference type="Gene3D" id="1.20.1250.20">
    <property type="entry name" value="MFS general substrate transporter like domains"/>
    <property type="match status" value="1"/>
</dbReference>
<dbReference type="InterPro" id="IPR011701">
    <property type="entry name" value="MFS"/>
</dbReference>
<evidence type="ECO:0000256" key="5">
    <source>
        <dbReference type="SAM" id="Phobius"/>
    </source>
</evidence>
<feature type="transmembrane region" description="Helical" evidence="5">
    <location>
        <begin position="59"/>
        <end position="78"/>
    </location>
</feature>
<keyword evidence="4 5" id="KW-0472">Membrane</keyword>
<feature type="transmembrane region" description="Helical" evidence="5">
    <location>
        <begin position="323"/>
        <end position="341"/>
    </location>
</feature>
<dbReference type="PANTHER" id="PTHR23508:SF10">
    <property type="entry name" value="CARBOXYLIC ACID TRANSPORTER PROTEIN HOMOLOG"/>
    <property type="match status" value="1"/>
</dbReference>
<evidence type="ECO:0000313" key="8">
    <source>
        <dbReference type="Proteomes" id="UP000035080"/>
    </source>
</evidence>
<dbReference type="Pfam" id="PF07690">
    <property type="entry name" value="MFS_1"/>
    <property type="match status" value="1"/>
</dbReference>
<protein>
    <submittedName>
        <fullName evidence="7">MFS transporter</fullName>
    </submittedName>
</protein>
<proteinExistence type="predicted"/>
<feature type="transmembrane region" description="Helical" evidence="5">
    <location>
        <begin position="347"/>
        <end position="370"/>
    </location>
</feature>
<evidence type="ECO:0000259" key="6">
    <source>
        <dbReference type="PROSITE" id="PS50850"/>
    </source>
</evidence>
<gene>
    <name evidence="7" type="ORF">PI93_023040</name>
</gene>
<evidence type="ECO:0000256" key="1">
    <source>
        <dbReference type="ARBA" id="ARBA00004141"/>
    </source>
</evidence>